<evidence type="ECO:0000256" key="6">
    <source>
        <dbReference type="ARBA" id="ARBA00022729"/>
    </source>
</evidence>
<dbReference type="GO" id="GO:0010008">
    <property type="term" value="C:endosome membrane"/>
    <property type="evidence" value="ECO:0007669"/>
    <property type="project" value="UniProtKB-SubCell"/>
</dbReference>
<name>A0A830DIY3_9LAMI</name>
<dbReference type="FunFam" id="3.50.30.30:FF:000007">
    <property type="entry name" value="Signal peptide peptidase-like 3"/>
    <property type="match status" value="1"/>
</dbReference>
<dbReference type="Pfam" id="PF02225">
    <property type="entry name" value="PA"/>
    <property type="match status" value="1"/>
</dbReference>
<protein>
    <submittedName>
        <fullName evidence="13">Signal peptide peptidase-like 2</fullName>
    </submittedName>
</protein>
<dbReference type="Proteomes" id="UP000653305">
    <property type="component" value="Unassembled WGS sequence"/>
</dbReference>
<dbReference type="PANTHER" id="PTHR12174">
    <property type="entry name" value="SIGNAL PEPTIDE PEPTIDASE"/>
    <property type="match status" value="1"/>
</dbReference>
<accession>A0A830DIY3</accession>
<dbReference type="Gene3D" id="3.50.30.30">
    <property type="match status" value="1"/>
</dbReference>
<comment type="function">
    <text evidence="1">Intramembrane-cleaving aspartic protease (I-CLiP) that cleaves type II membrane signal peptides in the hydrophobic plane of the membrane.</text>
</comment>
<evidence type="ECO:0000256" key="9">
    <source>
        <dbReference type="ARBA" id="ARBA00022989"/>
    </source>
</evidence>
<comment type="subcellular location">
    <subcellularLocation>
        <location evidence="2">Endosome membrane</location>
        <topology evidence="2">Multi-pass membrane protein</topology>
    </subcellularLocation>
</comment>
<evidence type="ECO:0000256" key="7">
    <source>
        <dbReference type="ARBA" id="ARBA00022753"/>
    </source>
</evidence>
<evidence type="ECO:0000256" key="11">
    <source>
        <dbReference type="ARBA" id="ARBA00023180"/>
    </source>
</evidence>
<dbReference type="GO" id="GO:0005765">
    <property type="term" value="C:lysosomal membrane"/>
    <property type="evidence" value="ECO:0007669"/>
    <property type="project" value="TreeGrafter"/>
</dbReference>
<dbReference type="EMBL" id="BMAC01001284">
    <property type="protein sequence ID" value="GFQ06676.1"/>
    <property type="molecule type" value="Genomic_DNA"/>
</dbReference>
<evidence type="ECO:0000256" key="10">
    <source>
        <dbReference type="ARBA" id="ARBA00023136"/>
    </source>
</evidence>
<comment type="caution">
    <text evidence="13">The sequence shown here is derived from an EMBL/GenBank/DDBJ whole genome shotgun (WGS) entry which is preliminary data.</text>
</comment>
<dbReference type="GO" id="GO:0030660">
    <property type="term" value="C:Golgi-associated vesicle membrane"/>
    <property type="evidence" value="ECO:0007669"/>
    <property type="project" value="TreeGrafter"/>
</dbReference>
<evidence type="ECO:0000256" key="8">
    <source>
        <dbReference type="ARBA" id="ARBA00022801"/>
    </source>
</evidence>
<keyword evidence="6" id="KW-0732">Signal</keyword>
<dbReference type="InterPro" id="IPR007369">
    <property type="entry name" value="Peptidase_A22B_SPP"/>
</dbReference>
<keyword evidence="9" id="KW-1133">Transmembrane helix</keyword>
<evidence type="ECO:0000256" key="3">
    <source>
        <dbReference type="ARBA" id="ARBA00006859"/>
    </source>
</evidence>
<keyword evidence="4" id="KW-0645">Protease</keyword>
<evidence type="ECO:0000313" key="14">
    <source>
        <dbReference type="Proteomes" id="UP000653305"/>
    </source>
</evidence>
<keyword evidence="14" id="KW-1185">Reference proteome</keyword>
<evidence type="ECO:0000256" key="5">
    <source>
        <dbReference type="ARBA" id="ARBA00022692"/>
    </source>
</evidence>
<dbReference type="GO" id="GO:0033619">
    <property type="term" value="P:membrane protein proteolysis"/>
    <property type="evidence" value="ECO:0007669"/>
    <property type="project" value="TreeGrafter"/>
</dbReference>
<sequence>MAAASAYQLPLGLAKVKIWVNGDENESIVALTADFGSILLAHDEQAHRFPTVSLEPLTGCSSNSSKLLGFIALVRGDCIFTTKAKVAQDAGATVLVVLNDDEGFVQMGCGNETSLNITIPVITISKTGEEELKNYLDGGAKVELLLYSTNRPILDYSVIFLWMMCLGTIVTASFWPDITGSEDNDERYNELSPKVDAKLVIVANLGIHSRLILRSGVAGLSLDRPGYFPEICHQF</sequence>
<keyword evidence="11" id="KW-0325">Glycoprotein</keyword>
<dbReference type="InterPro" id="IPR046450">
    <property type="entry name" value="PA_dom_sf"/>
</dbReference>
<proteinExistence type="inferred from homology"/>
<keyword evidence="5" id="KW-0812">Transmembrane</keyword>
<evidence type="ECO:0000256" key="1">
    <source>
        <dbReference type="ARBA" id="ARBA00003012"/>
    </source>
</evidence>
<gene>
    <name evidence="13" type="ORF">PHJA_002811600</name>
</gene>
<comment type="similarity">
    <text evidence="3">Belongs to the peptidase A22B family.</text>
</comment>
<keyword evidence="10" id="KW-0472">Membrane</keyword>
<dbReference type="SUPFAM" id="SSF52025">
    <property type="entry name" value="PA domain"/>
    <property type="match status" value="1"/>
</dbReference>
<dbReference type="GO" id="GO:0098554">
    <property type="term" value="C:cytoplasmic side of endoplasmic reticulum membrane"/>
    <property type="evidence" value="ECO:0007669"/>
    <property type="project" value="TreeGrafter"/>
</dbReference>
<feature type="domain" description="PA" evidence="12">
    <location>
        <begin position="56"/>
        <end position="127"/>
    </location>
</feature>
<evidence type="ECO:0000256" key="4">
    <source>
        <dbReference type="ARBA" id="ARBA00022670"/>
    </source>
</evidence>
<evidence type="ECO:0000259" key="12">
    <source>
        <dbReference type="Pfam" id="PF02225"/>
    </source>
</evidence>
<keyword evidence="7" id="KW-0967">Endosome</keyword>
<reference evidence="13" key="1">
    <citation type="submission" date="2020-07" db="EMBL/GenBank/DDBJ databases">
        <title>Ethylene signaling mediates host invasion by parasitic plants.</title>
        <authorList>
            <person name="Yoshida S."/>
        </authorList>
    </citation>
    <scope>NUCLEOTIDE SEQUENCE</scope>
    <source>
        <strain evidence="13">Okayama</strain>
    </source>
</reference>
<keyword evidence="8" id="KW-0378">Hydrolase</keyword>
<dbReference type="AlphaFoldDB" id="A0A830DIY3"/>
<evidence type="ECO:0000256" key="2">
    <source>
        <dbReference type="ARBA" id="ARBA00004337"/>
    </source>
</evidence>
<dbReference type="GO" id="GO:0042500">
    <property type="term" value="F:aspartic endopeptidase activity, intramembrane cleaving"/>
    <property type="evidence" value="ECO:0007669"/>
    <property type="project" value="InterPro"/>
</dbReference>
<dbReference type="OrthoDB" id="780650at2759"/>
<dbReference type="InterPro" id="IPR003137">
    <property type="entry name" value="PA_domain"/>
</dbReference>
<dbReference type="GO" id="GO:0098553">
    <property type="term" value="C:lumenal side of endoplasmic reticulum membrane"/>
    <property type="evidence" value="ECO:0007669"/>
    <property type="project" value="TreeGrafter"/>
</dbReference>
<dbReference type="PANTHER" id="PTHR12174:SF90">
    <property type="entry name" value="SIGNAL PEPTIDE PEPTIDASE-LIKE 3"/>
    <property type="match status" value="1"/>
</dbReference>
<organism evidence="13 14">
    <name type="scientific">Phtheirospermum japonicum</name>
    <dbReference type="NCBI Taxonomy" id="374723"/>
    <lineage>
        <taxon>Eukaryota</taxon>
        <taxon>Viridiplantae</taxon>
        <taxon>Streptophyta</taxon>
        <taxon>Embryophyta</taxon>
        <taxon>Tracheophyta</taxon>
        <taxon>Spermatophyta</taxon>
        <taxon>Magnoliopsida</taxon>
        <taxon>eudicotyledons</taxon>
        <taxon>Gunneridae</taxon>
        <taxon>Pentapetalae</taxon>
        <taxon>asterids</taxon>
        <taxon>lamiids</taxon>
        <taxon>Lamiales</taxon>
        <taxon>Orobanchaceae</taxon>
        <taxon>Orobanchaceae incertae sedis</taxon>
        <taxon>Phtheirospermum</taxon>
    </lineage>
</organism>
<evidence type="ECO:0000313" key="13">
    <source>
        <dbReference type="EMBL" id="GFQ06676.1"/>
    </source>
</evidence>